<evidence type="ECO:0000313" key="3">
    <source>
        <dbReference type="Proteomes" id="UP001428290"/>
    </source>
</evidence>
<sequence length="279" mass="31631">MDVPARDRTVLAALPRETMLTADVLDGFVLAHGQQFKAGTRKRLKDALAIAAYHAQRDPPIARPRLLIADDAPQWAMITQELALCWAHDARAYKKLLPRFPQHQQLVDAFLTQYWAYYRALRAYQAAPSSAEAVRLRAEFRQLFATVTGYAALDARIVMTAEKARGLLRVLDHPEIPLHNNPADLGVRRRVRKRDMSFGPRSDAGMQAWDTFQTLAATAAKLERNFYAYRYAMLCHDPMLVSLADEITTRAQANPLGSSWRETPPQPDWKPKVLSMWHG</sequence>
<dbReference type="InterPro" id="IPR004291">
    <property type="entry name" value="Transposase_IS66_central"/>
</dbReference>
<organism evidence="2 3">
    <name type="scientific">Herpetosiphon gulosus</name>
    <dbReference type="NCBI Taxonomy" id="1973496"/>
    <lineage>
        <taxon>Bacteria</taxon>
        <taxon>Bacillati</taxon>
        <taxon>Chloroflexota</taxon>
        <taxon>Chloroflexia</taxon>
        <taxon>Herpetosiphonales</taxon>
        <taxon>Herpetosiphonaceae</taxon>
        <taxon>Herpetosiphon</taxon>
    </lineage>
</organism>
<gene>
    <name evidence="2" type="ORF">Hgul01_05374</name>
</gene>
<keyword evidence="3" id="KW-1185">Reference proteome</keyword>
<dbReference type="Pfam" id="PF03050">
    <property type="entry name" value="DDE_Tnp_IS66"/>
    <property type="match status" value="1"/>
</dbReference>
<evidence type="ECO:0000313" key="2">
    <source>
        <dbReference type="EMBL" id="GAA5531549.1"/>
    </source>
</evidence>
<dbReference type="EMBL" id="BAABRU010000061">
    <property type="protein sequence ID" value="GAA5531549.1"/>
    <property type="molecule type" value="Genomic_DNA"/>
</dbReference>
<evidence type="ECO:0000259" key="1">
    <source>
        <dbReference type="Pfam" id="PF03050"/>
    </source>
</evidence>
<proteinExistence type="predicted"/>
<name>A0ABP9X846_9CHLR</name>
<protein>
    <recommendedName>
        <fullName evidence="1">Transposase IS66 central domain-containing protein</fullName>
    </recommendedName>
</protein>
<dbReference type="Proteomes" id="UP001428290">
    <property type="component" value="Unassembled WGS sequence"/>
</dbReference>
<accession>A0ABP9X846</accession>
<reference evidence="2 3" key="1">
    <citation type="submission" date="2024-02" db="EMBL/GenBank/DDBJ databases">
        <title>Herpetosiphon gulosus NBRC 112829.</title>
        <authorList>
            <person name="Ichikawa N."/>
            <person name="Katano-Makiyama Y."/>
            <person name="Hidaka K."/>
        </authorList>
    </citation>
    <scope>NUCLEOTIDE SEQUENCE [LARGE SCALE GENOMIC DNA]</scope>
    <source>
        <strain evidence="2 3">NBRC 112829</strain>
    </source>
</reference>
<feature type="domain" description="Transposase IS66 central" evidence="1">
    <location>
        <begin position="81"/>
        <end position="207"/>
    </location>
</feature>
<dbReference type="RefSeq" id="WP_345725100.1">
    <property type="nucleotide sequence ID" value="NZ_BAABRU010000061.1"/>
</dbReference>
<comment type="caution">
    <text evidence="2">The sequence shown here is derived from an EMBL/GenBank/DDBJ whole genome shotgun (WGS) entry which is preliminary data.</text>
</comment>